<dbReference type="PIRSF" id="PIRSF019381">
    <property type="entry name" value="YcjX"/>
    <property type="match status" value="1"/>
</dbReference>
<dbReference type="PANTHER" id="PTHR38605">
    <property type="entry name" value="ATPASE-RELATED"/>
    <property type="match status" value="1"/>
</dbReference>
<dbReference type="Pfam" id="PF04317">
    <property type="entry name" value="DUF463"/>
    <property type="match status" value="1"/>
</dbReference>
<dbReference type="PANTHER" id="PTHR38605:SF1">
    <property type="entry name" value="ATPASE"/>
    <property type="match status" value="1"/>
</dbReference>
<sequence>MLLSFTTIKDETLIAWDSVTDRASDLFNPTIRLGVTGLSTAGKTVFITAFIQNLLRDGRLPMFEVVREGRLTKVTLGQQPNNKVSRFEYEKHLNALMNDQIWPQSTRSLSQLRLELHYTPKPSIFNVTSRNKLTIDILDYPGEWLLDLPLLYKSYRDFSREAIERARSSNHIKHADEWLAHVQTINILKNAQEDEIDNLSTKFKDYLKSAKNDNLSFSSLSPGRFLIPGQFDGAQVLNFCPLPHLDDKRITKNSLADIMEQRYEAYKSVVIKPFFREYIVRLDRQVVLIDALQAMNAGENSVLEMEQALSEILHCFRLGKKNWIHSLWQHKIDRLLIAATKADHLHHENHDNLQTITSEIVAKAIAYAKLNGTKTESLAIASIRTTREGLSTQHNENLPVVIGTPMPHETIAGTQFDGTTQTAIFPGDLPNSLEQLLNENWKNHLNFVNFRPPKIDKKSSFPHIRLDRAMQFLLGDYLS</sequence>
<name>J1JW34_9HYPH</name>
<dbReference type="RefSeq" id="WP_008039632.1">
    <property type="nucleotide sequence ID" value="NZ_JH725147.1"/>
</dbReference>
<gene>
    <name evidence="1" type="ORF">ME5_01341</name>
</gene>
<dbReference type="EMBL" id="AIMB01000008">
    <property type="protein sequence ID" value="EJF88790.1"/>
    <property type="molecule type" value="Genomic_DNA"/>
</dbReference>
<dbReference type="Proteomes" id="UP000008952">
    <property type="component" value="Unassembled WGS sequence"/>
</dbReference>
<dbReference type="PATRIC" id="fig|1094558.3.peg.1442"/>
<dbReference type="OrthoDB" id="9777645at2"/>
<protein>
    <recommendedName>
        <fullName evidence="3">YcjX family protein</fullName>
    </recommendedName>
</protein>
<evidence type="ECO:0000313" key="1">
    <source>
        <dbReference type="EMBL" id="EJF88790.1"/>
    </source>
</evidence>
<dbReference type="InterPro" id="IPR007413">
    <property type="entry name" value="YcjX-like"/>
</dbReference>
<proteinExistence type="predicted"/>
<keyword evidence="2" id="KW-1185">Reference proteome</keyword>
<evidence type="ECO:0000313" key="2">
    <source>
        <dbReference type="Proteomes" id="UP000008952"/>
    </source>
</evidence>
<reference evidence="1 2" key="1">
    <citation type="submission" date="2012-03" db="EMBL/GenBank/DDBJ databases">
        <title>The Genome Sequence of Bartonella tamiae Th239.</title>
        <authorList>
            <consortium name="The Broad Institute Genome Sequencing Platform"/>
            <consortium name="The Broad Institute Genome Sequencing Center for Infectious Disease"/>
            <person name="Feldgarden M."/>
            <person name="Kirby J."/>
            <person name="Kosoy M."/>
            <person name="Birtles R."/>
            <person name="Probert W.S."/>
            <person name="Chiaraviglio L."/>
            <person name="Young S.K."/>
            <person name="Zeng Q."/>
            <person name="Gargeya S."/>
            <person name="Fitzgerald M."/>
            <person name="Haas B."/>
            <person name="Abouelleil A."/>
            <person name="Alvarado L."/>
            <person name="Arachchi H.M."/>
            <person name="Berlin A."/>
            <person name="Chapman S.B."/>
            <person name="Gearin G."/>
            <person name="Goldberg J."/>
            <person name="Griggs A."/>
            <person name="Gujja S."/>
            <person name="Hansen M."/>
            <person name="Heiman D."/>
            <person name="Howarth C."/>
            <person name="Larimer J."/>
            <person name="Lui A."/>
            <person name="MacDonald P.J.P."/>
            <person name="McCowen C."/>
            <person name="Montmayeur A."/>
            <person name="Murphy C."/>
            <person name="Neiman D."/>
            <person name="Pearson M."/>
            <person name="Priest M."/>
            <person name="Roberts A."/>
            <person name="Saif S."/>
            <person name="Shea T."/>
            <person name="Sisk P."/>
            <person name="Stolte C."/>
            <person name="Sykes S."/>
            <person name="Wortman J."/>
            <person name="Nusbaum C."/>
            <person name="Birren B."/>
        </authorList>
    </citation>
    <scope>NUCLEOTIDE SEQUENCE [LARGE SCALE GENOMIC DNA]</scope>
    <source>
        <strain evidence="1 2">Th239</strain>
    </source>
</reference>
<dbReference type="eggNOG" id="COG3106">
    <property type="taxonomic scope" value="Bacteria"/>
</dbReference>
<accession>J1JW34</accession>
<comment type="caution">
    <text evidence="1">The sequence shown here is derived from an EMBL/GenBank/DDBJ whole genome shotgun (WGS) entry which is preliminary data.</text>
</comment>
<dbReference type="HOGENOM" id="CLU_043657_0_0_5"/>
<dbReference type="AlphaFoldDB" id="J1JW34"/>
<evidence type="ECO:0008006" key="3">
    <source>
        <dbReference type="Google" id="ProtNLM"/>
    </source>
</evidence>
<organism evidence="1 2">
    <name type="scientific">Bartonella tamiae Th239</name>
    <dbReference type="NCBI Taxonomy" id="1094558"/>
    <lineage>
        <taxon>Bacteria</taxon>
        <taxon>Pseudomonadati</taxon>
        <taxon>Pseudomonadota</taxon>
        <taxon>Alphaproteobacteria</taxon>
        <taxon>Hyphomicrobiales</taxon>
        <taxon>Bartonellaceae</taxon>
        <taxon>Bartonella</taxon>
    </lineage>
</organism>
<dbReference type="STRING" id="1094558.ME5_01341"/>